<feature type="region of interest" description="Disordered" evidence="1">
    <location>
        <begin position="396"/>
        <end position="418"/>
    </location>
</feature>
<evidence type="ECO:0000256" key="1">
    <source>
        <dbReference type="SAM" id="MobiDB-lite"/>
    </source>
</evidence>
<feature type="compositionally biased region" description="Low complexity" evidence="1">
    <location>
        <begin position="232"/>
        <end position="273"/>
    </location>
</feature>
<feature type="compositionally biased region" description="Polar residues" evidence="1">
    <location>
        <begin position="152"/>
        <end position="163"/>
    </location>
</feature>
<name>A0ABY8UP70_TETOB</name>
<feature type="region of interest" description="Disordered" evidence="1">
    <location>
        <begin position="144"/>
        <end position="163"/>
    </location>
</feature>
<proteinExistence type="predicted"/>
<protein>
    <submittedName>
        <fullName evidence="2">Uncharacterized protein</fullName>
    </submittedName>
</protein>
<sequence>MTTVYSGTVAGLFPGNCREATAPSGQPYTLLRLDVAWKDGKEKEKAKDQAKTSMRKADDKVFTRIMQERVDRLYAQSPIGVLYPVPGRKSVKPQPEDAALFWATAHEAVKDAMHKDFPSYDLARIEDLIRGYVHSSRNRLLQDKASEELKQQRATKGQNWNNRYKQYQDKNLVPDGAEFKLYSPKAKALGTTKAAAASASAAAAAATPARATAGSGGPAFTPQSVPPVTVSGAAGQQQQHAAAAQQQQAAAVQQQQPAMTPQQQPVAVQQQQGNAGFSDPFGDDLTNHPQNAVVIMMRTGNIAGAQKLLAQIAAQQAEKGQQPQDTQGMGVLAAAAAAAAATLDQDKKKKRERGKKGRYELSGWGLAGVEGLPIQSGGRVQQHLEKLASARVLALTKQSAKQSGGSSRGGTGSINPPA</sequence>
<organism evidence="2 3">
    <name type="scientific">Tetradesmus obliquus</name>
    <name type="common">Green alga</name>
    <name type="synonym">Acutodesmus obliquus</name>
    <dbReference type="NCBI Taxonomy" id="3088"/>
    <lineage>
        <taxon>Eukaryota</taxon>
        <taxon>Viridiplantae</taxon>
        <taxon>Chlorophyta</taxon>
        <taxon>core chlorophytes</taxon>
        <taxon>Chlorophyceae</taxon>
        <taxon>CS clade</taxon>
        <taxon>Sphaeropleales</taxon>
        <taxon>Scenedesmaceae</taxon>
        <taxon>Tetradesmus</taxon>
    </lineage>
</organism>
<accession>A0ABY8UP70</accession>
<dbReference type="EMBL" id="CP126223">
    <property type="protein sequence ID" value="WIA23231.1"/>
    <property type="molecule type" value="Genomic_DNA"/>
</dbReference>
<reference evidence="2 3" key="1">
    <citation type="submission" date="2023-05" db="EMBL/GenBank/DDBJ databases">
        <title>A 100% complete, gapless, phased diploid assembly of the Scenedesmus obliquus UTEX 3031 genome.</title>
        <authorList>
            <person name="Biondi T.C."/>
            <person name="Hanschen E.R."/>
            <person name="Kwon T."/>
            <person name="Eng W."/>
            <person name="Kruse C.P.S."/>
            <person name="Koehler S.I."/>
            <person name="Kunde Y."/>
            <person name="Gleasner C.D."/>
            <person name="You Mak K.T."/>
            <person name="Polle J."/>
            <person name="Hovde B.T."/>
            <person name="Starkenburg S.R."/>
        </authorList>
    </citation>
    <scope>NUCLEOTIDE SEQUENCE [LARGE SCALE GENOMIC DNA]</scope>
    <source>
        <strain evidence="2 3">DOE0152z</strain>
    </source>
</reference>
<evidence type="ECO:0000313" key="2">
    <source>
        <dbReference type="EMBL" id="WIA23231.1"/>
    </source>
</evidence>
<feature type="region of interest" description="Disordered" evidence="1">
    <location>
        <begin position="211"/>
        <end position="285"/>
    </location>
</feature>
<evidence type="ECO:0000313" key="3">
    <source>
        <dbReference type="Proteomes" id="UP001244341"/>
    </source>
</evidence>
<keyword evidence="3" id="KW-1185">Reference proteome</keyword>
<dbReference type="Proteomes" id="UP001244341">
    <property type="component" value="Chromosome 16b"/>
</dbReference>
<gene>
    <name evidence="2" type="ORF">OEZ85_000004</name>
</gene>